<gene>
    <name evidence="2" type="ORF">C7C56_010930</name>
</gene>
<dbReference type="OrthoDB" id="240921at2"/>
<evidence type="ECO:0000259" key="1">
    <source>
        <dbReference type="Pfam" id="PF13480"/>
    </source>
</evidence>
<dbReference type="EMBL" id="PXWF02000173">
    <property type="protein sequence ID" value="PWF48610.1"/>
    <property type="molecule type" value="Genomic_DNA"/>
</dbReference>
<feature type="domain" description="BioF2-like acetyltransferase" evidence="1">
    <location>
        <begin position="230"/>
        <end position="365"/>
    </location>
</feature>
<reference evidence="2 3" key="1">
    <citation type="submission" date="2018-04" db="EMBL/GenBank/DDBJ databases">
        <title>Massilia violaceinigra sp. nov., a novel purple-pigmented bacterium isolated from Tianshan glacier, Xinjiang, China.</title>
        <authorList>
            <person name="Wang H."/>
        </authorList>
    </citation>
    <scope>NUCLEOTIDE SEQUENCE [LARGE SCALE GENOMIC DNA]</scope>
    <source>
        <strain evidence="2 3">B448-2</strain>
    </source>
</reference>
<accession>A0A2U2HM82</accession>
<evidence type="ECO:0000313" key="2">
    <source>
        <dbReference type="EMBL" id="PWF48610.1"/>
    </source>
</evidence>
<dbReference type="InterPro" id="IPR016181">
    <property type="entry name" value="Acyl_CoA_acyltransferase"/>
</dbReference>
<name>A0A2U2HM82_9BURK</name>
<comment type="caution">
    <text evidence="2">The sequence shown here is derived from an EMBL/GenBank/DDBJ whole genome shotgun (WGS) entry which is preliminary data.</text>
</comment>
<dbReference type="SUPFAM" id="SSF55729">
    <property type="entry name" value="Acyl-CoA N-acyltransferases (Nat)"/>
    <property type="match status" value="1"/>
</dbReference>
<protein>
    <submittedName>
        <fullName evidence="2">GNAT family N-acetyltransferase</fullName>
    </submittedName>
</protein>
<dbReference type="RefSeq" id="WP_106757439.1">
    <property type="nucleotide sequence ID" value="NZ_PXWF02000173.1"/>
</dbReference>
<dbReference type="GO" id="GO:0016740">
    <property type="term" value="F:transferase activity"/>
    <property type="evidence" value="ECO:0007669"/>
    <property type="project" value="UniProtKB-KW"/>
</dbReference>
<dbReference type="Proteomes" id="UP000241421">
    <property type="component" value="Unassembled WGS sequence"/>
</dbReference>
<evidence type="ECO:0000313" key="3">
    <source>
        <dbReference type="Proteomes" id="UP000241421"/>
    </source>
</evidence>
<keyword evidence="3" id="KW-1185">Reference proteome</keyword>
<proteinExistence type="predicted"/>
<dbReference type="Gene3D" id="3.40.630.30">
    <property type="match status" value="1"/>
</dbReference>
<dbReference type="AlphaFoldDB" id="A0A2U2HM82"/>
<organism evidence="2 3">
    <name type="scientific">Massilia glaciei</name>
    <dbReference type="NCBI Taxonomy" id="1524097"/>
    <lineage>
        <taxon>Bacteria</taxon>
        <taxon>Pseudomonadati</taxon>
        <taxon>Pseudomonadota</taxon>
        <taxon>Betaproteobacteria</taxon>
        <taxon>Burkholderiales</taxon>
        <taxon>Oxalobacteraceae</taxon>
        <taxon>Telluria group</taxon>
        <taxon>Massilia</taxon>
    </lineage>
</organism>
<keyword evidence="2" id="KW-0808">Transferase</keyword>
<dbReference type="Pfam" id="PF13480">
    <property type="entry name" value="Acetyltransf_6"/>
    <property type="match status" value="1"/>
</dbReference>
<dbReference type="InterPro" id="IPR038740">
    <property type="entry name" value="BioF2-like_GNAT_dom"/>
</dbReference>
<sequence>MNIPEKLRSITSSLTERSSERKRLRGPANLYYAIADSIGMLDAQAWKNLGDASGFFMSHAYLKALEHVLPTNLSPRYAMIYSGEGADRVAVAALYMQIAEISLAQARPEKNCADAVATPLEQFAQKAKQRVLTCGNLLTFGQHGIAFAQGVDPKLAWHGVAEVLYRVRQAEKLAGKTQFIMIKDLHAPFLEQAAHLENLSYRYVETEPNMLLTLDAGWKNHDDYLASLASKYRTKVRNAIFKTMEEAGCTVEHVSDLAAIQDQIHLLYKAVQVNADFRPIELQPHYFPALQKVAGERFRCSVVKRKDALLGFLISVADGDTSIAYHIGFDRAAAAELPIYLRLLHAGIADAIGMGCKSISYGRTALEPKASLGAKPQTFGVMVRHTQPILNKAIKHFLLNIDHDDAPERSPFKKAAKAGVDAAGAESV</sequence>